<protein>
    <submittedName>
        <fullName evidence="2">Peptidase, S41</fullName>
    </submittedName>
</protein>
<dbReference type="PANTHER" id="PTHR32060:SF30">
    <property type="entry name" value="CARBOXY-TERMINAL PROCESSING PROTEASE CTPA"/>
    <property type="match status" value="1"/>
</dbReference>
<sequence>MKKKILFLAIIFIFIIAVGNCNYPKKGQLSKEEKVEDFEYVYDAIKNGYPYLDVNKRRNNIDWLGNKDKYLKRIKNTKNDEEFIEEMSSILSDLNNRHTELIDNKKRYELFKKSYSKNNWYDFLDDKKVVDRYNSINHKIKIPKDILLKKELILQDVIKDKVGYIYLPSMASKNGSTDKDLKMIGDYINTLGEYKALIIDIRGNLGGSDRYWQGIVSKLIKNDIKMNGYRTYRNNSKIVKRYTDVRNIKLEPIENLPMNVKKNAPEETLKKFSDFENTSYTIKSNNDLKFKGNIYLLVDEKIYSSSESFSMFCKETKFATLIGQTTGGDGGGLDPVLFKLKNSGLIVRMASGMYLNKDGICDEEFKTTPDFEIKDCKRTTNFKNDNCIKKVLQLENINA</sequence>
<accession>A0A2P2BQX1</accession>
<dbReference type="SUPFAM" id="SSF52096">
    <property type="entry name" value="ClpP/crotonase"/>
    <property type="match status" value="1"/>
</dbReference>
<dbReference type="InterPro" id="IPR029045">
    <property type="entry name" value="ClpP/crotonase-like_dom_sf"/>
</dbReference>
<dbReference type="GO" id="GO:0007165">
    <property type="term" value="P:signal transduction"/>
    <property type="evidence" value="ECO:0007669"/>
    <property type="project" value="TreeGrafter"/>
</dbReference>
<dbReference type="PANTHER" id="PTHR32060">
    <property type="entry name" value="TAIL-SPECIFIC PROTEASE"/>
    <property type="match status" value="1"/>
</dbReference>
<dbReference type="GO" id="GO:0008236">
    <property type="term" value="F:serine-type peptidase activity"/>
    <property type="evidence" value="ECO:0007669"/>
    <property type="project" value="InterPro"/>
</dbReference>
<dbReference type="Pfam" id="PF03572">
    <property type="entry name" value="Peptidase_S41"/>
    <property type="match status" value="1"/>
</dbReference>
<evidence type="ECO:0000259" key="1">
    <source>
        <dbReference type="SMART" id="SM00245"/>
    </source>
</evidence>
<dbReference type="AlphaFoldDB" id="A0A2P2BQX1"/>
<dbReference type="RefSeq" id="WP_166505339.1">
    <property type="nucleotide sequence ID" value="NZ_LN650648.1"/>
</dbReference>
<dbReference type="KEGG" id="rhom:FRIFI_1225"/>
<feature type="domain" description="Tail specific protease" evidence="1">
    <location>
        <begin position="141"/>
        <end position="374"/>
    </location>
</feature>
<reference evidence="2 3" key="1">
    <citation type="submission" date="2014-09" db="EMBL/GenBank/DDBJ databases">
        <authorList>
            <person name="Hornung B.V."/>
        </authorList>
    </citation>
    <scope>NUCLEOTIDE SEQUENCE [LARGE SCALE GENOMIC DNA]</scope>
    <source>
        <strain evidence="2 3">FRIFI</strain>
    </source>
</reference>
<dbReference type="Gene3D" id="3.90.226.10">
    <property type="entry name" value="2-enoyl-CoA Hydratase, Chain A, domain 1"/>
    <property type="match status" value="1"/>
</dbReference>
<dbReference type="EMBL" id="LN650648">
    <property type="protein sequence ID" value="CEI72761.1"/>
    <property type="molecule type" value="Genomic_DNA"/>
</dbReference>
<organism evidence="2 3">
    <name type="scientific">Romboutsia hominis</name>
    <dbReference type="NCBI Taxonomy" id="1507512"/>
    <lineage>
        <taxon>Bacteria</taxon>
        <taxon>Bacillati</taxon>
        <taxon>Bacillota</taxon>
        <taxon>Clostridia</taxon>
        <taxon>Peptostreptococcales</taxon>
        <taxon>Peptostreptococcaceae</taxon>
        <taxon>Romboutsia</taxon>
    </lineage>
</organism>
<dbReference type="Proteomes" id="UP000245695">
    <property type="component" value="Chromosome 1"/>
</dbReference>
<dbReference type="InterPro" id="IPR005151">
    <property type="entry name" value="Tail-specific_protease"/>
</dbReference>
<evidence type="ECO:0000313" key="3">
    <source>
        <dbReference type="Proteomes" id="UP000245695"/>
    </source>
</evidence>
<evidence type="ECO:0000313" key="2">
    <source>
        <dbReference type="EMBL" id="CEI72761.1"/>
    </source>
</evidence>
<dbReference type="SMART" id="SM00245">
    <property type="entry name" value="TSPc"/>
    <property type="match status" value="1"/>
</dbReference>
<keyword evidence="3" id="KW-1185">Reference proteome</keyword>
<dbReference type="GO" id="GO:0006508">
    <property type="term" value="P:proteolysis"/>
    <property type="evidence" value="ECO:0007669"/>
    <property type="project" value="InterPro"/>
</dbReference>
<dbReference type="GO" id="GO:0004175">
    <property type="term" value="F:endopeptidase activity"/>
    <property type="evidence" value="ECO:0007669"/>
    <property type="project" value="TreeGrafter"/>
</dbReference>
<dbReference type="Gene3D" id="3.30.750.44">
    <property type="match status" value="1"/>
</dbReference>
<gene>
    <name evidence="2" type="ORF">FRIFI_1225</name>
</gene>
<name>A0A2P2BQX1_9FIRM</name>
<dbReference type="GO" id="GO:0030288">
    <property type="term" value="C:outer membrane-bounded periplasmic space"/>
    <property type="evidence" value="ECO:0007669"/>
    <property type="project" value="TreeGrafter"/>
</dbReference>
<proteinExistence type="predicted"/>